<sequence>MKITSLSVKGSSPWNEDAAVRNEDIRLFGVIDGATSLVPFIGRKGETGGVLAARVIEEYLNRVGLDADTSAQGLLQLLLEANELLQKEMELNGIALEQKEELWNACAVIVHITDHWIDYAQAGDCMLIAFYEDNTIRVVTHDQLEQIDQLTFDKWAEGIASGIVQRDELWAYTKPQIIRGRQLANTPGGNGVLNGDPALANYAEYGRISRVGVKAVLLVSDGLYKPKAAGAVKTDGAVELALGVRDMGLKSYVDWLIDLEESDPECVQYPRVKKSDDKTAIYIDLVE</sequence>
<organism evidence="2 3">
    <name type="scientific">Paenibacillus psychroresistens</name>
    <dbReference type="NCBI Taxonomy" id="1778678"/>
    <lineage>
        <taxon>Bacteria</taxon>
        <taxon>Bacillati</taxon>
        <taxon>Bacillota</taxon>
        <taxon>Bacilli</taxon>
        <taxon>Bacillales</taxon>
        <taxon>Paenibacillaceae</taxon>
        <taxon>Paenibacillus</taxon>
    </lineage>
</organism>
<dbReference type="AlphaFoldDB" id="A0A6B8RRL7"/>
<dbReference type="SUPFAM" id="SSF81606">
    <property type="entry name" value="PP2C-like"/>
    <property type="match status" value="1"/>
</dbReference>
<gene>
    <name evidence="2" type="ORF">EHS13_26515</name>
</gene>
<dbReference type="KEGG" id="ppsc:EHS13_26515"/>
<dbReference type="Proteomes" id="UP000426246">
    <property type="component" value="Chromosome"/>
</dbReference>
<dbReference type="OrthoDB" id="1755431at2"/>
<protein>
    <recommendedName>
        <fullName evidence="1">PPM-type phosphatase domain-containing protein</fullName>
    </recommendedName>
</protein>
<name>A0A6B8RRL7_9BACL</name>
<keyword evidence="3" id="KW-1185">Reference proteome</keyword>
<evidence type="ECO:0000313" key="2">
    <source>
        <dbReference type="EMBL" id="QGQ98185.1"/>
    </source>
</evidence>
<accession>A0A6B8RRL7</accession>
<dbReference type="Pfam" id="PF13672">
    <property type="entry name" value="PP2C_2"/>
    <property type="match status" value="1"/>
</dbReference>
<dbReference type="InterPro" id="IPR036457">
    <property type="entry name" value="PPM-type-like_dom_sf"/>
</dbReference>
<proteinExistence type="predicted"/>
<feature type="domain" description="PPM-type phosphatase" evidence="1">
    <location>
        <begin position="17"/>
        <end position="224"/>
    </location>
</feature>
<dbReference type="RefSeq" id="WP_155703287.1">
    <property type="nucleotide sequence ID" value="NZ_CP034235.1"/>
</dbReference>
<evidence type="ECO:0000259" key="1">
    <source>
        <dbReference type="Pfam" id="PF13672"/>
    </source>
</evidence>
<evidence type="ECO:0000313" key="3">
    <source>
        <dbReference type="Proteomes" id="UP000426246"/>
    </source>
</evidence>
<dbReference type="InterPro" id="IPR001932">
    <property type="entry name" value="PPM-type_phosphatase-like_dom"/>
</dbReference>
<reference evidence="3" key="1">
    <citation type="submission" date="2018-11" db="EMBL/GenBank/DDBJ databases">
        <title>Complete genome sequence of Paenibacillus sp. ML311-T8.</title>
        <authorList>
            <person name="Nam Y.-D."/>
            <person name="Kang J."/>
            <person name="Chung W.-H."/>
            <person name="Park Y.S."/>
        </authorList>
    </citation>
    <scope>NUCLEOTIDE SEQUENCE [LARGE SCALE GENOMIC DNA]</scope>
    <source>
        <strain evidence="3">ML311-T8</strain>
    </source>
</reference>
<dbReference type="Gene3D" id="3.60.40.10">
    <property type="entry name" value="PPM-type phosphatase domain"/>
    <property type="match status" value="1"/>
</dbReference>
<dbReference type="EMBL" id="CP034235">
    <property type="protein sequence ID" value="QGQ98185.1"/>
    <property type="molecule type" value="Genomic_DNA"/>
</dbReference>